<dbReference type="GO" id="GO:0032301">
    <property type="term" value="C:MutSalpha complex"/>
    <property type="evidence" value="ECO:0007669"/>
    <property type="project" value="EnsemblFungi"/>
</dbReference>
<dbReference type="FunFam" id="1.10.1420.10:FF:000019">
    <property type="entry name" value="DNA mismatch repair protein"/>
    <property type="match status" value="1"/>
</dbReference>
<keyword evidence="5" id="KW-0067">ATP-binding</keyword>
<dbReference type="Pfam" id="PF05192">
    <property type="entry name" value="MutS_III"/>
    <property type="match status" value="1"/>
</dbReference>
<dbReference type="GO" id="GO:0043570">
    <property type="term" value="P:maintenance of DNA repeat elements"/>
    <property type="evidence" value="ECO:0007669"/>
    <property type="project" value="EnsemblFungi"/>
</dbReference>
<dbReference type="STRING" id="683960.A0A1E3P647"/>
<comment type="function">
    <text evidence="11">Component of the post-replicative DNA mismatch repair system (MMR).</text>
</comment>
<dbReference type="InterPro" id="IPR007860">
    <property type="entry name" value="DNA_mmatch_repair_MutS_con_dom"/>
</dbReference>
<protein>
    <recommendedName>
        <fullName evidence="9">DNA mismatch repair protein MSH6</fullName>
    </recommendedName>
    <alternativeName>
        <fullName evidence="10">DNA mismatch repair protein Msh6</fullName>
    </alternativeName>
</protein>
<feature type="non-terminal residue" evidence="14">
    <location>
        <position position="1094"/>
    </location>
</feature>
<dbReference type="Gene3D" id="3.40.50.300">
    <property type="entry name" value="P-loop containing nucleotide triphosphate hydrolases"/>
    <property type="match status" value="1"/>
</dbReference>
<proteinExistence type="inferred from homology"/>
<dbReference type="GO" id="GO:0032138">
    <property type="term" value="F:single base insertion or deletion binding"/>
    <property type="evidence" value="ECO:0007669"/>
    <property type="project" value="EnsemblFungi"/>
</dbReference>
<feature type="compositionally biased region" description="Polar residues" evidence="12">
    <location>
        <begin position="106"/>
        <end position="119"/>
    </location>
</feature>
<dbReference type="NCBIfam" id="NF003810">
    <property type="entry name" value="PRK05399.1"/>
    <property type="match status" value="1"/>
</dbReference>
<dbReference type="SMART" id="SM00533">
    <property type="entry name" value="MUTSd"/>
    <property type="match status" value="1"/>
</dbReference>
<evidence type="ECO:0000256" key="1">
    <source>
        <dbReference type="ARBA" id="ARBA00004123"/>
    </source>
</evidence>
<dbReference type="GO" id="GO:0140664">
    <property type="term" value="F:ATP-dependent DNA damage sensor activity"/>
    <property type="evidence" value="ECO:0007669"/>
    <property type="project" value="InterPro"/>
</dbReference>
<dbReference type="PROSITE" id="PS00486">
    <property type="entry name" value="DNA_MISMATCH_REPAIR_2"/>
    <property type="match status" value="1"/>
</dbReference>
<comment type="subcellular location">
    <subcellularLocation>
        <location evidence="1">Nucleus</location>
    </subcellularLocation>
</comment>
<feature type="compositionally biased region" description="Basic residues" evidence="12">
    <location>
        <begin position="91"/>
        <end position="100"/>
    </location>
</feature>
<gene>
    <name evidence="14" type="ORF">WICANDRAFT_20456</name>
</gene>
<dbReference type="RefSeq" id="XP_019040040.1">
    <property type="nucleotide sequence ID" value="XM_019180873.2"/>
</dbReference>
<dbReference type="Gene3D" id="3.30.420.110">
    <property type="entry name" value="MutS, connector domain"/>
    <property type="match status" value="1"/>
</dbReference>
<dbReference type="SMART" id="SM00534">
    <property type="entry name" value="MUTSac"/>
    <property type="match status" value="1"/>
</dbReference>
<dbReference type="InterPro" id="IPR017261">
    <property type="entry name" value="DNA_mismatch_repair_MutS/MSH"/>
</dbReference>
<dbReference type="InterPro" id="IPR007695">
    <property type="entry name" value="DNA_mismatch_repair_MutS-lik_N"/>
</dbReference>
<dbReference type="FunFam" id="3.40.1170.10:FF:000002">
    <property type="entry name" value="DNA mismatch repair protein"/>
    <property type="match status" value="1"/>
</dbReference>
<dbReference type="InterPro" id="IPR027417">
    <property type="entry name" value="P-loop_NTPase"/>
</dbReference>
<evidence type="ECO:0000256" key="6">
    <source>
        <dbReference type="ARBA" id="ARBA00023125"/>
    </source>
</evidence>
<dbReference type="InterPro" id="IPR000432">
    <property type="entry name" value="DNA_mismatch_repair_MutS_C"/>
</dbReference>
<organism evidence="14 15">
    <name type="scientific">Wickerhamomyces anomalus (strain ATCC 58044 / CBS 1984 / NCYC 433 / NRRL Y-366-8)</name>
    <name type="common">Yeast</name>
    <name type="synonym">Hansenula anomala</name>
    <dbReference type="NCBI Taxonomy" id="683960"/>
    <lineage>
        <taxon>Eukaryota</taxon>
        <taxon>Fungi</taxon>
        <taxon>Dikarya</taxon>
        <taxon>Ascomycota</taxon>
        <taxon>Saccharomycotina</taxon>
        <taxon>Saccharomycetes</taxon>
        <taxon>Phaffomycetales</taxon>
        <taxon>Wickerhamomycetaceae</taxon>
        <taxon>Wickerhamomyces</taxon>
    </lineage>
</organism>
<evidence type="ECO:0000259" key="13">
    <source>
        <dbReference type="PROSITE" id="PS00486"/>
    </source>
</evidence>
<dbReference type="SUPFAM" id="SSF52540">
    <property type="entry name" value="P-loop containing nucleoside triphosphate hydrolases"/>
    <property type="match status" value="1"/>
</dbReference>
<evidence type="ECO:0000256" key="12">
    <source>
        <dbReference type="SAM" id="MobiDB-lite"/>
    </source>
</evidence>
<evidence type="ECO:0000256" key="8">
    <source>
        <dbReference type="ARBA" id="ARBA00023242"/>
    </source>
</evidence>
<keyword evidence="7 11" id="KW-0234">DNA repair</keyword>
<sequence>SSPTKRQKKQISYAESSDEDEGEVTISKTQRNKRRRVIKDDDASEDEFVPDAKNESEDDHMDDDFIVPDDFEEDKAVEIDDDDDFIEITKKSKPKAKTPPRKATSSLANKFTSGSTYKATSKSPSTTPKPKAVVAAKQTKSQKFTKENEERYQWLVNILDAEKRPESDPEYDPRTLYIPQNAWGSFTNFEKQYWEIKSKMWDCIVFFKKGKFYELYEKDAMIAHNEFDLKIAGGGRANMQLAGIPEMSFDFWATSFITKGYKVAKVDQIETGLAKEIREANGAPKGKKDVIQRELKCVLTAGTLTDETMLSDDMATYCIAVKEDIDPVDEAGKIFGVAFIDTSTGHIQMTEFKDDSECTKLETLASQLRPKELIISKNNLSQLAIRILKFNAQNNAIFNYIKPDSEFFDFDTTFETLTRGKYFEAENLDDLSKWPMTLKEYYESNKMVGFSAFGGLLWYLKSLKLDENLISLGNITPYTTIKASTNLVLDGQTLQNLEIFANSFDGTDKGTLFKLINRATSPFGKRLLKTWVVHPLLQKKDIESRLDSVDQLLEDGDLRSTIESSLAKLPDLERLLSRVHASQLKLKDFTRVIEGFEDIAKLYKRLGSFELKGALAKVYSKFPSEIDECLSKWEDAFDRVQAKDHGVLLLSKGIEQDFDDSQETIADLEHALNTKLREYRRQFKSQAIDYKDSGKELYTIEMPANIKVPNDWKKMGASKKMTRYWSPEVEGLAKSIARARESHKLIEESLIERMSKRFDSDYSVWINAINAIGKMDCLVALAKTSESIGFPATRPTFIDSETGVLDFKELRHPCFNMGVSSSKEFIPNDVTLGGDAPNLGLLTGANAAGKSTVLRMTCIAVILAQIGCYVPCETATMTPVDRIMTRLGANDNIMQGKSTFYVELSETKRILENSTPKSLLVLDELGRGGSSSDGFAIAEAVLHHVATHIQSLGFFATHYGSLGQSFKSHPQVKPFRMAIIVDEGSKNITFLYKLEDGAAAGSFGMHVAAMCGIDKEIIKNSEVAAEEFEHTSKLKKNESNYLNLIPLGLQSDFARLLKEGFRNSSDGVGEGVLIYNETVQKKALQSIGQLIDGL</sequence>
<dbReference type="Gene3D" id="1.10.1420.10">
    <property type="match status" value="2"/>
</dbReference>
<feature type="domain" description="DNA mismatch repair proteins mutS family" evidence="13">
    <location>
        <begin position="918"/>
        <end position="934"/>
    </location>
</feature>
<evidence type="ECO:0000256" key="11">
    <source>
        <dbReference type="RuleBase" id="RU003756"/>
    </source>
</evidence>
<dbReference type="GO" id="GO:0043111">
    <property type="term" value="P:replication fork arrest"/>
    <property type="evidence" value="ECO:0007669"/>
    <property type="project" value="EnsemblFungi"/>
</dbReference>
<dbReference type="PANTHER" id="PTHR11361">
    <property type="entry name" value="DNA MISMATCH REPAIR PROTEIN MUTS FAMILY MEMBER"/>
    <property type="match status" value="1"/>
</dbReference>
<dbReference type="AlphaFoldDB" id="A0A1E3P647"/>
<dbReference type="InterPro" id="IPR016151">
    <property type="entry name" value="DNA_mismatch_repair_MutS_N"/>
</dbReference>
<evidence type="ECO:0000313" key="14">
    <source>
        <dbReference type="EMBL" id="ODQ60833.1"/>
    </source>
</evidence>
<feature type="compositionally biased region" description="Acidic residues" evidence="12">
    <location>
        <begin position="56"/>
        <end position="86"/>
    </location>
</feature>
<keyword evidence="8" id="KW-0539">Nucleus</keyword>
<dbReference type="SUPFAM" id="SSF48334">
    <property type="entry name" value="DNA repair protein MutS, domain III"/>
    <property type="match status" value="1"/>
</dbReference>
<evidence type="ECO:0000256" key="7">
    <source>
        <dbReference type="ARBA" id="ARBA00023204"/>
    </source>
</evidence>
<dbReference type="GO" id="GO:0000400">
    <property type="term" value="F:four-way junction DNA binding"/>
    <property type="evidence" value="ECO:0007669"/>
    <property type="project" value="EnsemblFungi"/>
</dbReference>
<dbReference type="Gene3D" id="3.40.1170.10">
    <property type="entry name" value="DNA repair protein MutS, domain I"/>
    <property type="match status" value="1"/>
</dbReference>
<dbReference type="InterPro" id="IPR036678">
    <property type="entry name" value="MutS_con_dom_sf"/>
</dbReference>
<name>A0A1E3P647_WICAA</name>
<evidence type="ECO:0000313" key="15">
    <source>
        <dbReference type="Proteomes" id="UP000094112"/>
    </source>
</evidence>
<dbReference type="Pfam" id="PF00488">
    <property type="entry name" value="MutS_V"/>
    <property type="match status" value="1"/>
</dbReference>
<dbReference type="Proteomes" id="UP000094112">
    <property type="component" value="Unassembled WGS sequence"/>
</dbReference>
<evidence type="ECO:0000256" key="5">
    <source>
        <dbReference type="ARBA" id="ARBA00022840"/>
    </source>
</evidence>
<dbReference type="InterPro" id="IPR036187">
    <property type="entry name" value="DNA_mismatch_repair_MutS_sf"/>
</dbReference>
<evidence type="ECO:0000256" key="9">
    <source>
        <dbReference type="ARBA" id="ARBA00073548"/>
    </source>
</evidence>
<keyword evidence="4 11" id="KW-0227">DNA damage</keyword>
<dbReference type="FunFam" id="3.40.50.300:FF:000771">
    <property type="entry name" value="DNA mismatch repair protein"/>
    <property type="match status" value="1"/>
</dbReference>
<accession>A0A1E3P647</accession>
<dbReference type="SUPFAM" id="SSF53150">
    <property type="entry name" value="DNA repair protein MutS, domain II"/>
    <property type="match status" value="1"/>
</dbReference>
<comment type="similarity">
    <text evidence="2 11">Belongs to the DNA mismatch repair MutS family.</text>
</comment>
<dbReference type="GO" id="GO:0036297">
    <property type="term" value="P:interstrand cross-link repair"/>
    <property type="evidence" value="ECO:0007669"/>
    <property type="project" value="EnsemblFungi"/>
</dbReference>
<dbReference type="PIRSF" id="PIRSF037677">
    <property type="entry name" value="DNA_mis_repair_Msh6"/>
    <property type="match status" value="1"/>
</dbReference>
<dbReference type="GeneID" id="30198119"/>
<evidence type="ECO:0000256" key="2">
    <source>
        <dbReference type="ARBA" id="ARBA00006271"/>
    </source>
</evidence>
<dbReference type="Pfam" id="PF01624">
    <property type="entry name" value="MutS_I"/>
    <property type="match status" value="1"/>
</dbReference>
<dbReference type="InterPro" id="IPR007861">
    <property type="entry name" value="DNA_mismatch_repair_MutS_clamp"/>
</dbReference>
<evidence type="ECO:0000256" key="4">
    <source>
        <dbReference type="ARBA" id="ARBA00022763"/>
    </source>
</evidence>
<dbReference type="GO" id="GO:0005524">
    <property type="term" value="F:ATP binding"/>
    <property type="evidence" value="ECO:0007669"/>
    <property type="project" value="UniProtKB-KW"/>
</dbReference>
<dbReference type="PANTHER" id="PTHR11361:SF148">
    <property type="entry name" value="DNA MISMATCH REPAIR PROTEIN MSH6"/>
    <property type="match status" value="1"/>
</dbReference>
<dbReference type="Pfam" id="PF05190">
    <property type="entry name" value="MutS_IV"/>
    <property type="match status" value="1"/>
</dbReference>
<feature type="region of interest" description="Disordered" evidence="12">
    <location>
        <begin position="1"/>
        <end position="131"/>
    </location>
</feature>
<evidence type="ECO:0000256" key="3">
    <source>
        <dbReference type="ARBA" id="ARBA00022741"/>
    </source>
</evidence>
<dbReference type="InterPro" id="IPR007696">
    <property type="entry name" value="DNA_mismatch_repair_MutS_core"/>
</dbReference>
<keyword evidence="15" id="KW-1185">Reference proteome</keyword>
<dbReference type="InterPro" id="IPR045076">
    <property type="entry name" value="MutS"/>
</dbReference>
<keyword evidence="3 11" id="KW-0547">Nucleotide-binding</keyword>
<evidence type="ECO:0000256" key="10">
    <source>
        <dbReference type="ARBA" id="ARBA00073775"/>
    </source>
</evidence>
<dbReference type="SUPFAM" id="SSF55271">
    <property type="entry name" value="DNA repair protein MutS, domain I"/>
    <property type="match status" value="1"/>
</dbReference>
<dbReference type="OrthoDB" id="10252754at2759"/>
<dbReference type="GO" id="GO:0016887">
    <property type="term" value="F:ATP hydrolysis activity"/>
    <property type="evidence" value="ECO:0007669"/>
    <property type="project" value="EnsemblFungi"/>
</dbReference>
<dbReference type="GO" id="GO:0032137">
    <property type="term" value="F:guanine/thymine mispair binding"/>
    <property type="evidence" value="ECO:0007669"/>
    <property type="project" value="EnsemblFungi"/>
</dbReference>
<reference evidence="14 15" key="1">
    <citation type="journal article" date="2016" name="Proc. Natl. Acad. Sci. U.S.A.">
        <title>Comparative genomics of biotechnologically important yeasts.</title>
        <authorList>
            <person name="Riley R."/>
            <person name="Haridas S."/>
            <person name="Wolfe K.H."/>
            <person name="Lopes M.R."/>
            <person name="Hittinger C.T."/>
            <person name="Goeker M."/>
            <person name="Salamov A.A."/>
            <person name="Wisecaver J.H."/>
            <person name="Long T.M."/>
            <person name="Calvey C.H."/>
            <person name="Aerts A.L."/>
            <person name="Barry K.W."/>
            <person name="Choi C."/>
            <person name="Clum A."/>
            <person name="Coughlan A.Y."/>
            <person name="Deshpande S."/>
            <person name="Douglass A.P."/>
            <person name="Hanson S.J."/>
            <person name="Klenk H.-P."/>
            <person name="LaButti K.M."/>
            <person name="Lapidus A."/>
            <person name="Lindquist E.A."/>
            <person name="Lipzen A.M."/>
            <person name="Meier-Kolthoff J.P."/>
            <person name="Ohm R.A."/>
            <person name="Otillar R.P."/>
            <person name="Pangilinan J.L."/>
            <person name="Peng Y."/>
            <person name="Rokas A."/>
            <person name="Rosa C.A."/>
            <person name="Scheuner C."/>
            <person name="Sibirny A.A."/>
            <person name="Slot J.C."/>
            <person name="Stielow J.B."/>
            <person name="Sun H."/>
            <person name="Kurtzman C.P."/>
            <person name="Blackwell M."/>
            <person name="Grigoriev I.V."/>
            <person name="Jeffries T.W."/>
        </authorList>
    </citation>
    <scope>NUCLEOTIDE SEQUENCE [LARGE SCALE GENOMIC DNA]</scope>
    <source>
        <strain evidence="15">ATCC 58044 / CBS 1984 / NCYC 433 / NRRL Y-366-8</strain>
    </source>
</reference>
<dbReference type="EMBL" id="KV454209">
    <property type="protein sequence ID" value="ODQ60833.1"/>
    <property type="molecule type" value="Genomic_DNA"/>
</dbReference>
<feature type="compositionally biased region" description="Low complexity" evidence="12">
    <location>
        <begin position="120"/>
        <end position="131"/>
    </location>
</feature>
<dbReference type="Pfam" id="PF05188">
    <property type="entry name" value="MutS_II"/>
    <property type="match status" value="1"/>
</dbReference>
<keyword evidence="6 11" id="KW-0238">DNA-binding</keyword>
<feature type="non-terminal residue" evidence="14">
    <location>
        <position position="1"/>
    </location>
</feature>
<dbReference type="GO" id="GO:0000710">
    <property type="term" value="P:meiotic mismatch repair"/>
    <property type="evidence" value="ECO:0007669"/>
    <property type="project" value="EnsemblFungi"/>
</dbReference>